<dbReference type="SUPFAM" id="SSF52833">
    <property type="entry name" value="Thioredoxin-like"/>
    <property type="match status" value="1"/>
</dbReference>
<dbReference type="InterPro" id="IPR036249">
    <property type="entry name" value="Thioredoxin-like_sf"/>
</dbReference>
<dbReference type="EMBL" id="FQWF01000001">
    <property type="protein sequence ID" value="SHF97760.1"/>
    <property type="molecule type" value="Genomic_DNA"/>
</dbReference>
<sequence length="132" mass="15672">MLNEFSLHKEIIIKMDKIYYLASCDTCRKIIKSLPKDHNLTFHDIKQDPITVEELEQMRELSGSYEALFSKKAQLYKSMDLKNKSLTEEDYKKYILEHYTFLSRPVFIIQNKIYIGNTQQNMHQVMLAFANV</sequence>
<dbReference type="Pfam" id="PF03960">
    <property type="entry name" value="ArsC"/>
    <property type="match status" value="1"/>
</dbReference>
<dbReference type="AlphaFoldDB" id="A0A1M5G1S7"/>
<comment type="similarity">
    <text evidence="1 2">Belongs to the ArsC family.</text>
</comment>
<dbReference type="Gene3D" id="3.40.30.10">
    <property type="entry name" value="Glutaredoxin"/>
    <property type="match status" value="1"/>
</dbReference>
<evidence type="ECO:0000256" key="1">
    <source>
        <dbReference type="ARBA" id="ARBA00007198"/>
    </source>
</evidence>
<gene>
    <name evidence="3" type="ORF">SAMN05444372_101408</name>
</gene>
<protein>
    <submittedName>
        <fullName evidence="3">Arsenate reductase</fullName>
    </submittedName>
</protein>
<name>A0A1M5G1S7_9FLAO</name>
<dbReference type="InterPro" id="IPR006660">
    <property type="entry name" value="Arsenate_reductase-like"/>
</dbReference>
<evidence type="ECO:0000256" key="2">
    <source>
        <dbReference type="PROSITE-ProRule" id="PRU01282"/>
    </source>
</evidence>
<proteinExistence type="inferred from homology"/>
<dbReference type="Proteomes" id="UP000184020">
    <property type="component" value="Unassembled WGS sequence"/>
</dbReference>
<organism evidence="3 4">
    <name type="scientific">Flavobacterium micromati</name>
    <dbReference type="NCBI Taxonomy" id="229205"/>
    <lineage>
        <taxon>Bacteria</taxon>
        <taxon>Pseudomonadati</taxon>
        <taxon>Bacteroidota</taxon>
        <taxon>Flavobacteriia</taxon>
        <taxon>Flavobacteriales</taxon>
        <taxon>Flavobacteriaceae</taxon>
        <taxon>Flavobacterium</taxon>
    </lineage>
</organism>
<dbReference type="PANTHER" id="PTHR30041:SF8">
    <property type="entry name" value="PROTEIN YFFB"/>
    <property type="match status" value="1"/>
</dbReference>
<reference evidence="4" key="1">
    <citation type="submission" date="2016-11" db="EMBL/GenBank/DDBJ databases">
        <authorList>
            <person name="Varghese N."/>
            <person name="Submissions S."/>
        </authorList>
    </citation>
    <scope>NUCLEOTIDE SEQUENCE [LARGE SCALE GENOMIC DNA]</scope>
    <source>
        <strain evidence="4">DSM 17659</strain>
    </source>
</reference>
<dbReference type="STRING" id="229205.SAMN05444372_101408"/>
<evidence type="ECO:0000313" key="3">
    <source>
        <dbReference type="EMBL" id="SHF97760.1"/>
    </source>
</evidence>
<dbReference type="PROSITE" id="PS51353">
    <property type="entry name" value="ARSC"/>
    <property type="match status" value="1"/>
</dbReference>
<dbReference type="PANTHER" id="PTHR30041">
    <property type="entry name" value="ARSENATE REDUCTASE"/>
    <property type="match status" value="1"/>
</dbReference>
<accession>A0A1M5G1S7</accession>
<keyword evidence="4" id="KW-1185">Reference proteome</keyword>
<evidence type="ECO:0000313" key="4">
    <source>
        <dbReference type="Proteomes" id="UP000184020"/>
    </source>
</evidence>